<keyword evidence="1" id="KW-0472">Membrane</keyword>
<feature type="transmembrane region" description="Helical" evidence="1">
    <location>
        <begin position="52"/>
        <end position="73"/>
    </location>
</feature>
<keyword evidence="3" id="KW-1185">Reference proteome</keyword>
<protein>
    <submittedName>
        <fullName evidence="2">Uncharacterized protein</fullName>
    </submittedName>
</protein>
<dbReference type="RefSeq" id="XP_064670175.1">
    <property type="nucleotide sequence ID" value="XM_064808480.1"/>
</dbReference>
<reference evidence="2" key="2">
    <citation type="submission" date="2023-05" db="EMBL/GenBank/DDBJ databases">
        <authorList>
            <consortium name="Lawrence Berkeley National Laboratory"/>
            <person name="Steindorff A."/>
            <person name="Hensen N."/>
            <person name="Bonometti L."/>
            <person name="Westerberg I."/>
            <person name="Brannstrom I.O."/>
            <person name="Guillou S."/>
            <person name="Cros-Aarteil S."/>
            <person name="Calhoun S."/>
            <person name="Haridas S."/>
            <person name="Kuo A."/>
            <person name="Mondo S."/>
            <person name="Pangilinan J."/>
            <person name="Riley R."/>
            <person name="Labutti K."/>
            <person name="Andreopoulos B."/>
            <person name="Lipzen A."/>
            <person name="Chen C."/>
            <person name="Yanf M."/>
            <person name="Daum C."/>
            <person name="Ng V."/>
            <person name="Clum A."/>
            <person name="Ohm R."/>
            <person name="Martin F."/>
            <person name="Silar P."/>
            <person name="Natvig D."/>
            <person name="Lalanne C."/>
            <person name="Gautier V."/>
            <person name="Ament-Velasquez S.L."/>
            <person name="Kruys A."/>
            <person name="Hutchinson M.I."/>
            <person name="Powell A.J."/>
            <person name="Barry K."/>
            <person name="Miller A.N."/>
            <person name="Grigoriev I.V."/>
            <person name="Debuchy R."/>
            <person name="Gladieux P."/>
            <person name="Thoren M.H."/>
            <person name="Johannesson H."/>
        </authorList>
    </citation>
    <scope>NUCLEOTIDE SEQUENCE</scope>
    <source>
        <strain evidence="2">CBS 508.74</strain>
    </source>
</reference>
<evidence type="ECO:0000313" key="2">
    <source>
        <dbReference type="EMBL" id="KAK4112605.1"/>
    </source>
</evidence>
<evidence type="ECO:0000313" key="3">
    <source>
        <dbReference type="Proteomes" id="UP001302812"/>
    </source>
</evidence>
<sequence length="140" mass="16109">MLFRVGHFTSPISPYHATSPFLLSILVLLKPPAALDYFYLLSSLLSLTTLRLNFFLVYCLPAYLSHGVFSVTLVRCTVVQFNIRQYPFSSRSLRSLCACVWSTKLALYLVVSKHPVTMYPRPRYLPTYRSPPCFLEYVQT</sequence>
<gene>
    <name evidence="2" type="ORF">N656DRAFT_102058</name>
</gene>
<reference evidence="2" key="1">
    <citation type="journal article" date="2023" name="Mol. Phylogenet. Evol.">
        <title>Genome-scale phylogeny and comparative genomics of the fungal order Sordariales.</title>
        <authorList>
            <person name="Hensen N."/>
            <person name="Bonometti L."/>
            <person name="Westerberg I."/>
            <person name="Brannstrom I.O."/>
            <person name="Guillou S."/>
            <person name="Cros-Aarteil S."/>
            <person name="Calhoun S."/>
            <person name="Haridas S."/>
            <person name="Kuo A."/>
            <person name="Mondo S."/>
            <person name="Pangilinan J."/>
            <person name="Riley R."/>
            <person name="LaButti K."/>
            <person name="Andreopoulos B."/>
            <person name="Lipzen A."/>
            <person name="Chen C."/>
            <person name="Yan M."/>
            <person name="Daum C."/>
            <person name="Ng V."/>
            <person name="Clum A."/>
            <person name="Steindorff A."/>
            <person name="Ohm R.A."/>
            <person name="Martin F."/>
            <person name="Silar P."/>
            <person name="Natvig D.O."/>
            <person name="Lalanne C."/>
            <person name="Gautier V."/>
            <person name="Ament-Velasquez S.L."/>
            <person name="Kruys A."/>
            <person name="Hutchinson M.I."/>
            <person name="Powell A.J."/>
            <person name="Barry K."/>
            <person name="Miller A.N."/>
            <person name="Grigoriev I.V."/>
            <person name="Debuchy R."/>
            <person name="Gladieux P."/>
            <person name="Hiltunen Thoren M."/>
            <person name="Johannesson H."/>
        </authorList>
    </citation>
    <scope>NUCLEOTIDE SEQUENCE</scope>
    <source>
        <strain evidence="2">CBS 508.74</strain>
    </source>
</reference>
<dbReference type="EMBL" id="MU853342">
    <property type="protein sequence ID" value="KAK4112605.1"/>
    <property type="molecule type" value="Genomic_DNA"/>
</dbReference>
<evidence type="ECO:0000256" key="1">
    <source>
        <dbReference type="SAM" id="Phobius"/>
    </source>
</evidence>
<organism evidence="2 3">
    <name type="scientific">Canariomyces notabilis</name>
    <dbReference type="NCBI Taxonomy" id="2074819"/>
    <lineage>
        <taxon>Eukaryota</taxon>
        <taxon>Fungi</taxon>
        <taxon>Dikarya</taxon>
        <taxon>Ascomycota</taxon>
        <taxon>Pezizomycotina</taxon>
        <taxon>Sordariomycetes</taxon>
        <taxon>Sordariomycetidae</taxon>
        <taxon>Sordariales</taxon>
        <taxon>Chaetomiaceae</taxon>
        <taxon>Canariomyces</taxon>
    </lineage>
</organism>
<dbReference type="GeneID" id="89932603"/>
<keyword evidence="1" id="KW-0812">Transmembrane</keyword>
<proteinExistence type="predicted"/>
<feature type="transmembrane region" description="Helical" evidence="1">
    <location>
        <begin position="20"/>
        <end position="40"/>
    </location>
</feature>
<accession>A0AAN6TE12</accession>
<dbReference type="Proteomes" id="UP001302812">
    <property type="component" value="Unassembled WGS sequence"/>
</dbReference>
<name>A0AAN6TE12_9PEZI</name>
<keyword evidence="1" id="KW-1133">Transmembrane helix</keyword>
<comment type="caution">
    <text evidence="2">The sequence shown here is derived from an EMBL/GenBank/DDBJ whole genome shotgun (WGS) entry which is preliminary data.</text>
</comment>
<dbReference type="AlphaFoldDB" id="A0AAN6TE12"/>